<feature type="domain" description="SIS" evidence="13">
    <location>
        <begin position="56"/>
        <end position="219"/>
    </location>
</feature>
<evidence type="ECO:0000256" key="11">
    <source>
        <dbReference type="ARBA" id="ARBA00084049"/>
    </source>
</evidence>
<comment type="subunit">
    <text evidence="1 12">Homodimer.</text>
</comment>
<dbReference type="GO" id="GO:0016803">
    <property type="term" value="F:ether hydrolase activity"/>
    <property type="evidence" value="ECO:0007669"/>
    <property type="project" value="TreeGrafter"/>
</dbReference>
<dbReference type="AlphaFoldDB" id="A0A174KEZ1"/>
<dbReference type="InterPro" id="IPR040190">
    <property type="entry name" value="MURQ/GCKR"/>
</dbReference>
<dbReference type="GO" id="GO:0016835">
    <property type="term" value="F:carbon-oxygen lyase activity"/>
    <property type="evidence" value="ECO:0007669"/>
    <property type="project" value="UniProtKB-UniRule"/>
</dbReference>
<dbReference type="GO" id="GO:0097173">
    <property type="term" value="P:N-acetylmuramic acid catabolic process"/>
    <property type="evidence" value="ECO:0007669"/>
    <property type="project" value="UniProtKB-UniPathway"/>
</dbReference>
<feature type="active site" description="Proton donor" evidence="12">
    <location>
        <position position="84"/>
    </location>
</feature>
<dbReference type="Proteomes" id="UP000095651">
    <property type="component" value="Unassembled WGS sequence"/>
</dbReference>
<comment type="pathway">
    <text evidence="6">Cell wall biogenesis.</text>
</comment>
<evidence type="ECO:0000256" key="4">
    <source>
        <dbReference type="ARBA" id="ARBA00051747"/>
    </source>
</evidence>
<dbReference type="Gene3D" id="3.40.50.10490">
    <property type="entry name" value="Glucose-6-phosphate isomerase like protein, domain 1"/>
    <property type="match status" value="2"/>
</dbReference>
<dbReference type="InterPro" id="IPR046348">
    <property type="entry name" value="SIS_dom_sf"/>
</dbReference>
<sequence>MLDLTKLTTETRNDRTMNLDQMTPAELAAVMNEEDGNVVKAVKEVIPEIATAIEWATESLNRGGRIIYMGAGTSGRLGVLDAVECPPTFGVSPDLVVGLIAGGEGAFVKAVEGAEDSETLGVQELRDLTLDKNDIVIGLAASGRTPYVIHGLAYADSIGCKTVAIACNRQSEVGKAAKLAIEPVTGPEVLTGSTRLKAGTAQKMILNMISTGSMVGFGKVYQNLMVDVQQTNEKLVVRAQNITMTATGCTREEAKAALSEADGHVKTAIVMILLGCGAKEAKTHLEAAGGHVRNAL</sequence>
<evidence type="ECO:0000256" key="12">
    <source>
        <dbReference type="HAMAP-Rule" id="MF_00068"/>
    </source>
</evidence>
<dbReference type="InterPro" id="IPR005488">
    <property type="entry name" value="Etherase_MurQ"/>
</dbReference>
<dbReference type="EC" id="4.2.1.126" evidence="8 12"/>
<comment type="similarity">
    <text evidence="7 12">Belongs to the GCKR-like family. MurNAc-6-P etherase subfamily.</text>
</comment>
<dbReference type="NCBIfam" id="NF009222">
    <property type="entry name" value="PRK12570.1"/>
    <property type="match status" value="1"/>
</dbReference>
<evidence type="ECO:0000256" key="10">
    <source>
        <dbReference type="ARBA" id="ARBA00077905"/>
    </source>
</evidence>
<dbReference type="InterPro" id="IPR005486">
    <property type="entry name" value="Glucokinase_regulatory_CS"/>
</dbReference>
<dbReference type="RefSeq" id="WP_055659147.1">
    <property type="nucleotide sequence ID" value="NZ_CABIXC010000017.1"/>
</dbReference>
<protein>
    <recommendedName>
        <fullName evidence="9 12">N-acetylmuramic acid 6-phosphate etherase</fullName>
        <shortName evidence="12">MurNAc-6-P etherase</shortName>
        <ecNumber evidence="8 12">4.2.1.126</ecNumber>
    </recommendedName>
    <alternativeName>
        <fullName evidence="11 12">N-acetylmuramic acid 6-phosphate hydrolase</fullName>
    </alternativeName>
    <alternativeName>
        <fullName evidence="10 12">N-acetylmuramic acid 6-phosphate lyase</fullName>
    </alternativeName>
</protein>
<keyword evidence="2 12" id="KW-0456">Lyase</keyword>
<evidence type="ECO:0000313" key="15">
    <source>
        <dbReference type="Proteomes" id="UP000095651"/>
    </source>
</evidence>
<dbReference type="Pfam" id="PF22645">
    <property type="entry name" value="GKRP_SIS_N"/>
    <property type="match status" value="1"/>
</dbReference>
<evidence type="ECO:0000256" key="5">
    <source>
        <dbReference type="ARBA" id="ARBA00060595"/>
    </source>
</evidence>
<reference evidence="14 15" key="1">
    <citation type="submission" date="2015-09" db="EMBL/GenBank/DDBJ databases">
        <authorList>
            <consortium name="Pathogen Informatics"/>
        </authorList>
    </citation>
    <scope>NUCLEOTIDE SEQUENCE [LARGE SCALE GENOMIC DNA]</scope>
    <source>
        <strain evidence="14 15">2789STDY5608850</strain>
    </source>
</reference>
<gene>
    <name evidence="14" type="primary">murQ_2</name>
    <name evidence="12" type="synonym">murQ</name>
    <name evidence="14" type="ORF">ERS852407_04904</name>
</gene>
<evidence type="ECO:0000256" key="2">
    <source>
        <dbReference type="ARBA" id="ARBA00023239"/>
    </source>
</evidence>
<dbReference type="SUPFAM" id="SSF53697">
    <property type="entry name" value="SIS domain"/>
    <property type="match status" value="1"/>
</dbReference>
<dbReference type="InterPro" id="IPR001347">
    <property type="entry name" value="SIS_dom"/>
</dbReference>
<evidence type="ECO:0000256" key="6">
    <source>
        <dbReference type="ARBA" id="ARBA00060672"/>
    </source>
</evidence>
<dbReference type="EMBL" id="CYZE01000017">
    <property type="protein sequence ID" value="CUP07809.1"/>
    <property type="molecule type" value="Genomic_DNA"/>
</dbReference>
<dbReference type="GO" id="GO:0009254">
    <property type="term" value="P:peptidoglycan turnover"/>
    <property type="evidence" value="ECO:0007669"/>
    <property type="project" value="TreeGrafter"/>
</dbReference>
<dbReference type="PANTHER" id="PTHR10088">
    <property type="entry name" value="GLUCOKINASE REGULATORY PROTEIN"/>
    <property type="match status" value="1"/>
</dbReference>
<comment type="pathway">
    <text evidence="5">Amino-sugar metabolism; 1,6-anhydro-N-acetylmuramate degradation.</text>
</comment>
<dbReference type="FunFam" id="3.40.50.10490:FF:000014">
    <property type="entry name" value="N-acetylmuramic acid 6-phosphate etherase"/>
    <property type="match status" value="1"/>
</dbReference>
<organism evidence="14 15">
    <name type="scientific">Hungatella hathewayi</name>
    <dbReference type="NCBI Taxonomy" id="154046"/>
    <lineage>
        <taxon>Bacteria</taxon>
        <taxon>Bacillati</taxon>
        <taxon>Bacillota</taxon>
        <taxon>Clostridia</taxon>
        <taxon>Lachnospirales</taxon>
        <taxon>Lachnospiraceae</taxon>
        <taxon>Hungatella</taxon>
    </lineage>
</organism>
<evidence type="ECO:0000256" key="8">
    <source>
        <dbReference type="ARBA" id="ARBA00067056"/>
    </source>
</evidence>
<dbReference type="PROSITE" id="PS01272">
    <property type="entry name" value="GCKR"/>
    <property type="match status" value="1"/>
</dbReference>
<comment type="catalytic activity">
    <reaction evidence="4 12">
        <text>N-acetyl-D-muramate 6-phosphate + H2O = N-acetyl-D-glucosamine 6-phosphate + (R)-lactate</text>
        <dbReference type="Rhea" id="RHEA:26410"/>
        <dbReference type="ChEBI" id="CHEBI:15377"/>
        <dbReference type="ChEBI" id="CHEBI:16004"/>
        <dbReference type="ChEBI" id="CHEBI:57513"/>
        <dbReference type="ChEBI" id="CHEBI:58722"/>
        <dbReference type="EC" id="4.2.1.126"/>
    </reaction>
</comment>
<evidence type="ECO:0000313" key="14">
    <source>
        <dbReference type="EMBL" id="CUP07809.1"/>
    </source>
</evidence>
<dbReference type="CDD" id="cd05007">
    <property type="entry name" value="SIS_Etherase"/>
    <property type="match status" value="1"/>
</dbReference>
<evidence type="ECO:0000259" key="13">
    <source>
        <dbReference type="PROSITE" id="PS51464"/>
    </source>
</evidence>
<dbReference type="Gene3D" id="1.10.8.1080">
    <property type="match status" value="1"/>
</dbReference>
<dbReference type="NCBIfam" id="NF003915">
    <property type="entry name" value="PRK05441.1"/>
    <property type="match status" value="1"/>
</dbReference>
<keyword evidence="3 12" id="KW-0119">Carbohydrate metabolism</keyword>
<name>A0A174KEZ1_9FIRM</name>
<dbReference type="NCBIfam" id="TIGR00274">
    <property type="entry name" value="N-acetylmuramic acid 6-phosphate etherase"/>
    <property type="match status" value="1"/>
</dbReference>
<dbReference type="FunFam" id="1.10.8.1080:FF:000001">
    <property type="entry name" value="N-acetylmuramic acid 6-phosphate etherase"/>
    <property type="match status" value="1"/>
</dbReference>
<proteinExistence type="inferred from homology"/>
<dbReference type="PANTHER" id="PTHR10088:SF4">
    <property type="entry name" value="GLUCOKINASE REGULATORY PROTEIN"/>
    <property type="match status" value="1"/>
</dbReference>
<evidence type="ECO:0000256" key="3">
    <source>
        <dbReference type="ARBA" id="ARBA00023277"/>
    </source>
</evidence>
<evidence type="ECO:0000256" key="1">
    <source>
        <dbReference type="ARBA" id="ARBA00011738"/>
    </source>
</evidence>
<evidence type="ECO:0000256" key="9">
    <source>
        <dbReference type="ARBA" id="ARBA00070061"/>
    </source>
</evidence>
<accession>A0A174KEZ1</accession>
<feature type="active site" evidence="12">
    <location>
        <position position="115"/>
    </location>
</feature>
<dbReference type="GO" id="GO:0097367">
    <property type="term" value="F:carbohydrate derivative binding"/>
    <property type="evidence" value="ECO:0007669"/>
    <property type="project" value="InterPro"/>
</dbReference>
<evidence type="ECO:0000256" key="7">
    <source>
        <dbReference type="ARBA" id="ARBA00061234"/>
    </source>
</evidence>
<comment type="miscellaneous">
    <text evidence="12">A lyase-type mechanism (elimination/hydration) is suggested for the cleavage of the lactyl ether bond of MurNAc 6-phosphate, with the formation of an alpha,beta-unsaturated aldehyde intermediate with (E)-stereochemistry, followed by the syn addition of water to give product.</text>
</comment>
<dbReference type="PROSITE" id="PS51464">
    <property type="entry name" value="SIS"/>
    <property type="match status" value="1"/>
</dbReference>
<dbReference type="HAMAP" id="MF_00068">
    <property type="entry name" value="MurQ"/>
    <property type="match status" value="1"/>
</dbReference>
<dbReference type="GO" id="GO:0046348">
    <property type="term" value="P:amino sugar catabolic process"/>
    <property type="evidence" value="ECO:0007669"/>
    <property type="project" value="InterPro"/>
</dbReference>
<dbReference type="UniPathway" id="UPA00342"/>
<comment type="function">
    <text evidence="12">Specifically catalyzes the cleavage of the D-lactyl ether substituent of MurNAc 6-phosphate, producing GlcNAc 6-phosphate and D-lactate.</text>
</comment>
<comment type="pathway">
    <text evidence="12">Amino-sugar metabolism; N-acetylmuramate degradation.</text>
</comment>